<dbReference type="EMBL" id="JACGXL010000003">
    <property type="protein sequence ID" value="MBA8887918.1"/>
    <property type="molecule type" value="Genomic_DNA"/>
</dbReference>
<dbReference type="RefSeq" id="WP_182530998.1">
    <property type="nucleotide sequence ID" value="NZ_JACGXL010000003.1"/>
</dbReference>
<comment type="caution">
    <text evidence="6">The sequence shown here is derived from an EMBL/GenBank/DDBJ whole genome shotgun (WGS) entry which is preliminary data.</text>
</comment>
<dbReference type="SUPFAM" id="SSF49265">
    <property type="entry name" value="Fibronectin type III"/>
    <property type="match status" value="1"/>
</dbReference>
<feature type="signal peptide" evidence="3">
    <location>
        <begin position="1"/>
        <end position="35"/>
    </location>
</feature>
<gene>
    <name evidence="6" type="ORF">FHW12_002142</name>
</gene>
<dbReference type="InterPro" id="IPR003961">
    <property type="entry name" value="FN3_dom"/>
</dbReference>
<dbReference type="PROSITE" id="PS51829">
    <property type="entry name" value="P_HOMO_B"/>
    <property type="match status" value="1"/>
</dbReference>
<name>A0A839F313_9GAMM</name>
<evidence type="ECO:0000313" key="6">
    <source>
        <dbReference type="EMBL" id="MBA8887918.1"/>
    </source>
</evidence>
<feature type="domain" description="Fibronectin type-III" evidence="4">
    <location>
        <begin position="810"/>
        <end position="904"/>
    </location>
</feature>
<dbReference type="PROSITE" id="PS50853">
    <property type="entry name" value="FN3"/>
    <property type="match status" value="1"/>
</dbReference>
<evidence type="ECO:0000256" key="2">
    <source>
        <dbReference type="ARBA" id="ARBA00022801"/>
    </source>
</evidence>
<accession>A0A839F313</accession>
<feature type="chain" id="PRO_5032487070" evidence="3">
    <location>
        <begin position="36"/>
        <end position="1316"/>
    </location>
</feature>
<dbReference type="Gene3D" id="2.60.120.260">
    <property type="entry name" value="Galactose-binding domain-like"/>
    <property type="match status" value="1"/>
</dbReference>
<keyword evidence="2" id="KW-0378">Hydrolase</keyword>
<dbReference type="Gene3D" id="2.60.40.10">
    <property type="entry name" value="Immunoglobulins"/>
    <property type="match status" value="1"/>
</dbReference>
<evidence type="ECO:0000256" key="3">
    <source>
        <dbReference type="SAM" id="SignalP"/>
    </source>
</evidence>
<protein>
    <submittedName>
        <fullName evidence="6">Subtilisin-like proprotein convertase family protein</fullName>
    </submittedName>
</protein>
<evidence type="ECO:0000259" key="4">
    <source>
        <dbReference type="PROSITE" id="PS50853"/>
    </source>
</evidence>
<dbReference type="Pfam" id="PF01483">
    <property type="entry name" value="P_proprotein"/>
    <property type="match status" value="1"/>
</dbReference>
<evidence type="ECO:0000256" key="1">
    <source>
        <dbReference type="ARBA" id="ARBA00022670"/>
    </source>
</evidence>
<evidence type="ECO:0000313" key="7">
    <source>
        <dbReference type="Proteomes" id="UP000550401"/>
    </source>
</evidence>
<feature type="domain" description="P/Homo B" evidence="5">
    <location>
        <begin position="895"/>
        <end position="1054"/>
    </location>
</feature>
<dbReference type="SUPFAM" id="SSF49785">
    <property type="entry name" value="Galactose-binding domain-like"/>
    <property type="match status" value="1"/>
</dbReference>
<dbReference type="InterPro" id="IPR036116">
    <property type="entry name" value="FN3_sf"/>
</dbReference>
<organism evidence="6 7">
    <name type="scientific">Dokdonella fugitiva</name>
    <dbReference type="NCBI Taxonomy" id="328517"/>
    <lineage>
        <taxon>Bacteria</taxon>
        <taxon>Pseudomonadati</taxon>
        <taxon>Pseudomonadota</taxon>
        <taxon>Gammaproteobacteria</taxon>
        <taxon>Lysobacterales</taxon>
        <taxon>Rhodanobacteraceae</taxon>
        <taxon>Dokdonella</taxon>
    </lineage>
</organism>
<evidence type="ECO:0000259" key="5">
    <source>
        <dbReference type="PROSITE" id="PS51829"/>
    </source>
</evidence>
<dbReference type="SUPFAM" id="SSF55486">
    <property type="entry name" value="Metalloproteases ('zincins'), catalytic domain"/>
    <property type="match status" value="1"/>
</dbReference>
<reference evidence="6 7" key="1">
    <citation type="submission" date="2020-07" db="EMBL/GenBank/DDBJ databases">
        <title>Genomic Encyclopedia of Type Strains, Phase IV (KMG-V): Genome sequencing to study the core and pangenomes of soil and plant-associated prokaryotes.</title>
        <authorList>
            <person name="Whitman W."/>
        </authorList>
    </citation>
    <scope>NUCLEOTIDE SEQUENCE [LARGE SCALE GENOMIC DNA]</scope>
    <source>
        <strain evidence="6 7">RH2WT43</strain>
    </source>
</reference>
<dbReference type="InterPro" id="IPR008979">
    <property type="entry name" value="Galactose-bd-like_sf"/>
</dbReference>
<dbReference type="Pfam" id="PF00041">
    <property type="entry name" value="fn3"/>
    <property type="match status" value="1"/>
</dbReference>
<dbReference type="InterPro" id="IPR013783">
    <property type="entry name" value="Ig-like_fold"/>
</dbReference>
<keyword evidence="7" id="KW-1185">Reference proteome</keyword>
<keyword evidence="1" id="KW-0645">Protease</keyword>
<dbReference type="GO" id="GO:0006508">
    <property type="term" value="P:proteolysis"/>
    <property type="evidence" value="ECO:0007669"/>
    <property type="project" value="UniProtKB-KW"/>
</dbReference>
<proteinExistence type="predicted"/>
<dbReference type="Proteomes" id="UP000550401">
    <property type="component" value="Unassembled WGS sequence"/>
</dbReference>
<dbReference type="GO" id="GO:0004252">
    <property type="term" value="F:serine-type endopeptidase activity"/>
    <property type="evidence" value="ECO:0007669"/>
    <property type="project" value="InterPro"/>
</dbReference>
<dbReference type="InterPro" id="IPR002884">
    <property type="entry name" value="P_dom"/>
</dbReference>
<dbReference type="CDD" id="cd00063">
    <property type="entry name" value="FN3"/>
    <property type="match status" value="1"/>
</dbReference>
<keyword evidence="3" id="KW-0732">Signal</keyword>
<sequence length="1316" mass="133792">MIPIHRRGTTQARTTGFVRALLALCLTTLATFAFAIQPVTPEQRAGHPKLQRAFIAPELDVQPELEAAESLVAGAGTRAAAASFAQRYGGTWEARWDRRNDRPNLIQGSGVPLVPGRGNSLTLAQLGLAANDHVDLAVVETRLQDFIAANADLLGTKGLDFALDPNSSIAYGKNDSHWFVEFVQLKDGVRVEGAGLFFRVAAGNIVQFGANAVAPVAIDVQPVSTRENAFDLALRELDFPAGTRVAEIVEAGELLVVPVAPAGEAAKANYAGETGQGYRHRLAWRFVFRLDGDVTTYQVLFDAHTNRVIEVRDLNDWVNATVTGGIYPTTNSDTEVVRPMPFANVSNGGVKVTDVLGIYDYSGGTATITLNGKFFNMSDNCGAISLSNSTDGNLNFGTSAGTDCVTPGVGGAGNTHASRTGFYHLTNINRKAITFFPSNSWLQGTVTANMNINDLCNAGWNGSTLNFFKSGGGCSNTGEIAAVFLHEWGHGMDTNSGGAASENGSGEAVGDTFAFLETKDACIGKNFTPGQACANCAASCTGVRDVNAFSTHGAATVARPNLVADNAGINCDRYTCPYLSQGVFPYQGPMGYEGHCESYIASSANWDLAQSLLTHFGTNQGWSEMDRIWYGSLTPSKSAYRVVSGGTCNPAATVDGCGANNWYTVFLASDDDDGNLANGTPNGCRIWDAFNAHGIACGTRPVCSADAPDFTLAIAEASQSICAPGNTTYTINVGSQLGFTNAVTLSATGLPAGVSAAFSVNPVVPGGSSVMTITANGSAVAGTSTITVNGTAASSAGHSATSQLVLTTGAPAAPVLSGPANGATGVSTAPTLSWAASANATSYTLEIATDAGFTNIVQTTPGITATSYAVSGLLPTTTYYWRVKALNACGSTTSTVFSFTTANMICRAPNVAIPDNNTTGVTDNLVVSDSSTLTNLKLSIKATHTYVGDLAFTLTKGSSVIVINHPTNGSGGCSGDNIDVTLDDASSTLVQGQCNATPPALSGNVKPNAPLGTAFNGQSLAGTWSLKVVDNAGQDTGTLTEWCLIPTTSGGPTTYTVGGTVGGLTGSGLVLSLNAGAQTLPVAANGAFTFPTGLANGAAYAVTIGTQPSGQTCSVANGSGTISGANVTNVAVTCAATPTYTIGGTVSGLSGAGLVLSLNAGSQTLPVSTNGAFTFPTAVADGTAYTVTVGTQPAGQTCTVANGSGTVAGANVTNVAVTCANNTYSVGGTVSGLVGNSVTLSLNGTESLPVASNGSFTFSTMLAGGAAYAVTVQTQPSAPSLVCSVANGSGTIAAANVGNVAVTCSDAIFANGFDAP</sequence>